<sequence length="111" mass="12307">MAILFQKSMPGDGPKGACGGVNGVSGPVIRLSTDLLIRYTIESCRHKSNPSSFTVMLTNPHRKQQNAAHKDYYSSYGSHHYGRELVIQLSTIQRIEGFEACSSIFMLCYCC</sequence>
<accession>A0ABR2PUT0</accession>
<evidence type="ECO:0000313" key="1">
    <source>
        <dbReference type="EMBL" id="KAK8992212.1"/>
    </source>
</evidence>
<organism evidence="1 2">
    <name type="scientific">Hibiscus sabdariffa</name>
    <name type="common">roselle</name>
    <dbReference type="NCBI Taxonomy" id="183260"/>
    <lineage>
        <taxon>Eukaryota</taxon>
        <taxon>Viridiplantae</taxon>
        <taxon>Streptophyta</taxon>
        <taxon>Embryophyta</taxon>
        <taxon>Tracheophyta</taxon>
        <taxon>Spermatophyta</taxon>
        <taxon>Magnoliopsida</taxon>
        <taxon>eudicotyledons</taxon>
        <taxon>Gunneridae</taxon>
        <taxon>Pentapetalae</taxon>
        <taxon>rosids</taxon>
        <taxon>malvids</taxon>
        <taxon>Malvales</taxon>
        <taxon>Malvaceae</taxon>
        <taxon>Malvoideae</taxon>
        <taxon>Hibiscus</taxon>
    </lineage>
</organism>
<proteinExistence type="predicted"/>
<protein>
    <submittedName>
        <fullName evidence="1">Uncharacterized protein</fullName>
    </submittedName>
</protein>
<dbReference type="Proteomes" id="UP001396334">
    <property type="component" value="Unassembled WGS sequence"/>
</dbReference>
<gene>
    <name evidence="1" type="ORF">V6N11_048303</name>
</gene>
<keyword evidence="2" id="KW-1185">Reference proteome</keyword>
<comment type="caution">
    <text evidence="1">The sequence shown here is derived from an EMBL/GenBank/DDBJ whole genome shotgun (WGS) entry which is preliminary data.</text>
</comment>
<reference evidence="1 2" key="1">
    <citation type="journal article" date="2024" name="G3 (Bethesda)">
        <title>Genome assembly of Hibiscus sabdariffa L. provides insights into metabolisms of medicinal natural products.</title>
        <authorList>
            <person name="Kim T."/>
        </authorList>
    </citation>
    <scope>NUCLEOTIDE SEQUENCE [LARGE SCALE GENOMIC DNA]</scope>
    <source>
        <strain evidence="1">TK-2024</strain>
        <tissue evidence="1">Old leaves</tissue>
    </source>
</reference>
<dbReference type="EMBL" id="JBBPBN010000050">
    <property type="protein sequence ID" value="KAK8992212.1"/>
    <property type="molecule type" value="Genomic_DNA"/>
</dbReference>
<evidence type="ECO:0000313" key="2">
    <source>
        <dbReference type="Proteomes" id="UP001396334"/>
    </source>
</evidence>
<name>A0ABR2PUT0_9ROSI</name>